<dbReference type="Gene3D" id="3.10.150.10">
    <property type="entry name" value="DNA Polymerase III, subunit A, domain 2"/>
    <property type="match status" value="3"/>
</dbReference>
<evidence type="ECO:0000256" key="10">
    <source>
        <dbReference type="ARBA" id="ARBA00023125"/>
    </source>
</evidence>
<feature type="domain" description="DNA polymerase III beta sliding clamp C-terminal" evidence="14">
    <location>
        <begin position="248"/>
        <end position="372"/>
    </location>
</feature>
<evidence type="ECO:0000256" key="9">
    <source>
        <dbReference type="ARBA" id="ARBA00022932"/>
    </source>
</evidence>
<proteinExistence type="inferred from homology"/>
<dbReference type="Proteomes" id="UP000236754">
    <property type="component" value="Unassembled WGS sequence"/>
</dbReference>
<gene>
    <name evidence="15" type="ORF">SAMN05216223_105181</name>
</gene>
<dbReference type="Pfam" id="PF00712">
    <property type="entry name" value="DNA_pol3_beta"/>
    <property type="match status" value="1"/>
</dbReference>
<dbReference type="Pfam" id="PF02768">
    <property type="entry name" value="DNA_pol3_beta_3"/>
    <property type="match status" value="1"/>
</dbReference>
<evidence type="ECO:0000259" key="12">
    <source>
        <dbReference type="Pfam" id="PF00712"/>
    </source>
</evidence>
<protein>
    <recommendedName>
        <fullName evidence="4 11">Beta sliding clamp</fullName>
    </recommendedName>
</protein>
<dbReference type="FunFam" id="3.10.150.10:FF:000004">
    <property type="entry name" value="Beta sliding clamp"/>
    <property type="match status" value="1"/>
</dbReference>
<dbReference type="PANTHER" id="PTHR30478:SF0">
    <property type="entry name" value="BETA SLIDING CLAMP"/>
    <property type="match status" value="1"/>
</dbReference>
<feature type="domain" description="DNA polymerase III beta sliding clamp central" evidence="13">
    <location>
        <begin position="127"/>
        <end position="246"/>
    </location>
</feature>
<dbReference type="PANTHER" id="PTHR30478">
    <property type="entry name" value="DNA POLYMERASE III SUBUNIT BETA"/>
    <property type="match status" value="1"/>
</dbReference>
<evidence type="ECO:0000313" key="15">
    <source>
        <dbReference type="EMBL" id="SEG43806.1"/>
    </source>
</evidence>
<evidence type="ECO:0000256" key="3">
    <source>
        <dbReference type="ARBA" id="ARBA00011400"/>
    </source>
</evidence>
<evidence type="ECO:0000256" key="6">
    <source>
        <dbReference type="ARBA" id="ARBA00022679"/>
    </source>
</evidence>
<comment type="subcellular location">
    <subcellularLocation>
        <location evidence="1 11">Cytoplasm</location>
    </subcellularLocation>
</comment>
<accession>A0A1H6A7U4</accession>
<evidence type="ECO:0000256" key="2">
    <source>
        <dbReference type="ARBA" id="ARBA00010752"/>
    </source>
</evidence>
<dbReference type="InterPro" id="IPR046938">
    <property type="entry name" value="DNA_clamp_sf"/>
</dbReference>
<dbReference type="CDD" id="cd00140">
    <property type="entry name" value="beta_clamp"/>
    <property type="match status" value="1"/>
</dbReference>
<feature type="domain" description="DNA polymerase III beta sliding clamp N-terminal" evidence="12">
    <location>
        <begin position="1"/>
        <end position="118"/>
    </location>
</feature>
<dbReference type="InterPro" id="IPR022634">
    <property type="entry name" value="DNA_polIII_beta_N"/>
</dbReference>
<dbReference type="GO" id="GO:0003887">
    <property type="term" value="F:DNA-directed DNA polymerase activity"/>
    <property type="evidence" value="ECO:0007669"/>
    <property type="project" value="UniProtKB-UniRule"/>
</dbReference>
<keyword evidence="8 11" id="KW-0235">DNA replication</keyword>
<dbReference type="InterPro" id="IPR001001">
    <property type="entry name" value="DNA_polIII_beta"/>
</dbReference>
<dbReference type="OrthoDB" id="468978at2"/>
<dbReference type="GO" id="GO:0005737">
    <property type="term" value="C:cytoplasm"/>
    <property type="evidence" value="ECO:0007669"/>
    <property type="project" value="UniProtKB-SubCell"/>
</dbReference>
<dbReference type="FunFam" id="3.10.150.10:FF:000001">
    <property type="entry name" value="Beta sliding clamp"/>
    <property type="match status" value="1"/>
</dbReference>
<comment type="similarity">
    <text evidence="2 11">Belongs to the beta sliding clamp family.</text>
</comment>
<keyword evidence="10" id="KW-0238">DNA-binding</keyword>
<evidence type="ECO:0000256" key="4">
    <source>
        <dbReference type="ARBA" id="ARBA00021035"/>
    </source>
</evidence>
<dbReference type="RefSeq" id="WP_103886003.1">
    <property type="nucleotide sequence ID" value="NZ_FNVU01000005.1"/>
</dbReference>
<comment type="function">
    <text evidence="11">Confers DNA tethering and processivity to DNA polymerases and other proteins. Acts as a clamp, forming a ring around DNA (a reaction catalyzed by the clamp-loading complex) which diffuses in an ATP-independent manner freely and bidirectionally along dsDNA. Initially characterized for its ability to contact the catalytic subunit of DNA polymerase III (Pol III), a complex, multichain enzyme responsible for most of the replicative synthesis in bacteria; Pol III exhibits 3'-5' exonuclease proofreading activity. The beta chain is required for initiation of replication as well as for processivity of DNA replication.</text>
</comment>
<keyword evidence="9 11" id="KW-0239">DNA-directed DNA polymerase</keyword>
<dbReference type="GO" id="GO:0008408">
    <property type="term" value="F:3'-5' exonuclease activity"/>
    <property type="evidence" value="ECO:0007669"/>
    <property type="project" value="InterPro"/>
</dbReference>
<dbReference type="InterPro" id="IPR022635">
    <property type="entry name" value="DNA_polIII_beta_C"/>
</dbReference>
<evidence type="ECO:0000259" key="13">
    <source>
        <dbReference type="Pfam" id="PF02767"/>
    </source>
</evidence>
<dbReference type="InterPro" id="IPR022637">
    <property type="entry name" value="DNA_polIII_beta_cen"/>
</dbReference>
<keyword evidence="5 11" id="KW-0963">Cytoplasm</keyword>
<dbReference type="NCBIfam" id="TIGR00663">
    <property type="entry name" value="dnan"/>
    <property type="match status" value="1"/>
</dbReference>
<dbReference type="FunFam" id="3.10.150.10:FF:000005">
    <property type="entry name" value="Beta sliding clamp"/>
    <property type="match status" value="1"/>
</dbReference>
<dbReference type="GO" id="GO:0009360">
    <property type="term" value="C:DNA polymerase III complex"/>
    <property type="evidence" value="ECO:0007669"/>
    <property type="project" value="InterPro"/>
</dbReference>
<dbReference type="SUPFAM" id="SSF55979">
    <property type="entry name" value="DNA clamp"/>
    <property type="match status" value="3"/>
</dbReference>
<reference evidence="15 16" key="1">
    <citation type="submission" date="2016-10" db="EMBL/GenBank/DDBJ databases">
        <authorList>
            <person name="de Groot N.N."/>
        </authorList>
    </citation>
    <scope>NUCLEOTIDE SEQUENCE [LARGE SCALE GENOMIC DNA]</scope>
    <source>
        <strain evidence="15 16">CGMCC 4.2023</strain>
    </source>
</reference>
<dbReference type="PIRSF" id="PIRSF000804">
    <property type="entry name" value="DNA_pol_III_b"/>
    <property type="match status" value="1"/>
</dbReference>
<evidence type="ECO:0000259" key="14">
    <source>
        <dbReference type="Pfam" id="PF02768"/>
    </source>
</evidence>
<organism evidence="15 16">
    <name type="scientific">Actinacidiphila yanglinensis</name>
    <dbReference type="NCBI Taxonomy" id="310779"/>
    <lineage>
        <taxon>Bacteria</taxon>
        <taxon>Bacillati</taxon>
        <taxon>Actinomycetota</taxon>
        <taxon>Actinomycetes</taxon>
        <taxon>Kitasatosporales</taxon>
        <taxon>Streptomycetaceae</taxon>
        <taxon>Actinacidiphila</taxon>
    </lineage>
</organism>
<name>A0A1H6A7U4_9ACTN</name>
<evidence type="ECO:0000313" key="16">
    <source>
        <dbReference type="Proteomes" id="UP000236754"/>
    </source>
</evidence>
<evidence type="ECO:0000256" key="7">
    <source>
        <dbReference type="ARBA" id="ARBA00022695"/>
    </source>
</evidence>
<evidence type="ECO:0000256" key="1">
    <source>
        <dbReference type="ARBA" id="ARBA00004496"/>
    </source>
</evidence>
<dbReference type="SMART" id="SM00480">
    <property type="entry name" value="POL3Bc"/>
    <property type="match status" value="1"/>
</dbReference>
<keyword evidence="6 11" id="KW-0808">Transferase</keyword>
<evidence type="ECO:0000256" key="8">
    <source>
        <dbReference type="ARBA" id="ARBA00022705"/>
    </source>
</evidence>
<dbReference type="GO" id="GO:0003677">
    <property type="term" value="F:DNA binding"/>
    <property type="evidence" value="ECO:0007669"/>
    <property type="project" value="UniProtKB-UniRule"/>
</dbReference>
<comment type="subunit">
    <text evidence="3">Forms a ring-shaped head-to-tail homodimer around DNA which binds and tethers DNA polymerases and other proteins to the DNA. The DNA replisome complex has a single clamp-loading complex (3 tau and 1 each of delta, delta', psi and chi subunits) which binds 3 Pol III cores (1 core on the leading strand and 2 on the lagging strand) each with a beta sliding clamp dimer. Additional proteins in the replisome are other copies of gamma, psi and chi, Ssb, DNA helicase and RNA primase.</text>
</comment>
<dbReference type="Pfam" id="PF02767">
    <property type="entry name" value="DNA_pol3_beta_2"/>
    <property type="match status" value="1"/>
</dbReference>
<evidence type="ECO:0000256" key="5">
    <source>
        <dbReference type="ARBA" id="ARBA00022490"/>
    </source>
</evidence>
<keyword evidence="7 11" id="KW-0548">Nucleotidyltransferase</keyword>
<dbReference type="GO" id="GO:0006271">
    <property type="term" value="P:DNA strand elongation involved in DNA replication"/>
    <property type="evidence" value="ECO:0007669"/>
    <property type="project" value="TreeGrafter"/>
</dbReference>
<keyword evidence="16" id="KW-1185">Reference proteome</keyword>
<dbReference type="EMBL" id="FNVU01000005">
    <property type="protein sequence ID" value="SEG43806.1"/>
    <property type="molecule type" value="Genomic_DNA"/>
</dbReference>
<evidence type="ECO:0000256" key="11">
    <source>
        <dbReference type="PIRNR" id="PIRNR000804"/>
    </source>
</evidence>
<dbReference type="AlphaFoldDB" id="A0A1H6A7U4"/>
<dbReference type="GO" id="GO:0042802">
    <property type="term" value="F:identical protein binding"/>
    <property type="evidence" value="ECO:0007669"/>
    <property type="project" value="UniProtKB-ARBA"/>
</dbReference>
<sequence>MKIRVERDVLAEAVAWAARSLPARPPVPVLAGLLLKAEEGKLSLSGFDYEVSARVSVEAEVDEEGTVLVSGRLLADISRALPNRPVEISTDGVRVTVVCGSSRFTLHTLPVEEYPALPAMPTASGTVPGEVFAAAAAQVAIAAGRDDTLPVLTGVRIEIEGDTVTLAATDRYRFAVREFLWKPEQADISAVALVPAKTLQDTAKALTSGDTVSIALAGAGDGEGLIGFEGAGRRTTTRLLEGDLPKYRTLFPTEFASVAVIETAPLVEAVKRVALVAERNTPVRLSFEQGVLTLEAGSSDDAQAVERVDAKLDGDDISIAFNPTFLLDGLSAIDSPAAQLSFTTSTKPALLSGRPAVDAEADEAYKYLIMPVRLSG</sequence>